<keyword evidence="6" id="KW-1185">Reference proteome</keyword>
<sequence>MAENDDKVLRIKELIDNLGITQSEFAKRIAIDASNFSKHLTGKLPISDSLINKIVVELGVSKEWLCSGSGLMYGAAGTGMNPDVHTHIRTLTLPSGAIVPEVRNGAKVYGLDVTAGNLGRDRMFTDDLVIGSIDVPFINPDCSIVKVSGDSMKPVINNGDMIAIREIKNPNLIFWGQIYVVLLEDYRMVKYVRKHENPNRVILRSENKEYDDIEIEKRDICDLFIVENIIRIDNRI</sequence>
<evidence type="ECO:0000256" key="3">
    <source>
        <dbReference type="ARBA" id="ARBA00023163"/>
    </source>
</evidence>
<dbReference type="eggNOG" id="COG2932">
    <property type="taxonomic scope" value="Bacteria"/>
</dbReference>
<dbReference type="KEGG" id="bvs:BARVI_06595"/>
<dbReference type="EMBL" id="CP007034">
    <property type="protein sequence ID" value="AHF12491.1"/>
    <property type="molecule type" value="Genomic_DNA"/>
</dbReference>
<dbReference type="GO" id="GO:0003677">
    <property type="term" value="F:DNA binding"/>
    <property type="evidence" value="ECO:0007669"/>
    <property type="project" value="UniProtKB-KW"/>
</dbReference>
<dbReference type="STRING" id="880074.BARVI_06595"/>
<gene>
    <name evidence="5" type="ORF">BARVI_06595</name>
</gene>
<dbReference type="PROSITE" id="PS50943">
    <property type="entry name" value="HTH_CROC1"/>
    <property type="match status" value="1"/>
</dbReference>
<dbReference type="RefSeq" id="WP_025278434.1">
    <property type="nucleotide sequence ID" value="NZ_CP007034.1"/>
</dbReference>
<name>W0ETP4_9BACT</name>
<organism evidence="5 6">
    <name type="scientific">Barnesiella viscericola DSM 18177</name>
    <dbReference type="NCBI Taxonomy" id="880074"/>
    <lineage>
        <taxon>Bacteria</taxon>
        <taxon>Pseudomonadati</taxon>
        <taxon>Bacteroidota</taxon>
        <taxon>Bacteroidia</taxon>
        <taxon>Bacteroidales</taxon>
        <taxon>Barnesiellaceae</taxon>
        <taxon>Barnesiella</taxon>
    </lineage>
</organism>
<dbReference type="InterPro" id="IPR001387">
    <property type="entry name" value="Cro/C1-type_HTH"/>
</dbReference>
<dbReference type="CDD" id="cd06529">
    <property type="entry name" value="S24_LexA-like"/>
    <property type="match status" value="1"/>
</dbReference>
<dbReference type="PANTHER" id="PTHR40661">
    <property type="match status" value="1"/>
</dbReference>
<dbReference type="InterPro" id="IPR015927">
    <property type="entry name" value="Peptidase_S24_S26A/B/C"/>
</dbReference>
<evidence type="ECO:0000256" key="2">
    <source>
        <dbReference type="ARBA" id="ARBA00023125"/>
    </source>
</evidence>
<dbReference type="InterPro" id="IPR039418">
    <property type="entry name" value="LexA-like"/>
</dbReference>
<keyword evidence="3" id="KW-0804">Transcription</keyword>
<reference evidence="5 6" key="1">
    <citation type="submission" date="2013-12" db="EMBL/GenBank/DDBJ databases">
        <authorList>
            <consortium name="DOE Joint Genome Institute"/>
            <person name="Eisen J."/>
            <person name="Huntemann M."/>
            <person name="Han J."/>
            <person name="Chen A."/>
            <person name="Kyrpides N."/>
            <person name="Mavromatis K."/>
            <person name="Markowitz V."/>
            <person name="Palaniappan K."/>
            <person name="Ivanova N."/>
            <person name="Schaumberg A."/>
            <person name="Pati A."/>
            <person name="Liolios K."/>
            <person name="Nordberg H.P."/>
            <person name="Cantor M.N."/>
            <person name="Hua S.X."/>
            <person name="Woyke T."/>
        </authorList>
    </citation>
    <scope>NUCLEOTIDE SEQUENCE [LARGE SCALE GENOMIC DNA]</scope>
    <source>
        <strain evidence="6">DSM 18177</strain>
    </source>
</reference>
<dbReference type="AlphaFoldDB" id="W0ETP4"/>
<dbReference type="PANTHER" id="PTHR40661:SF1">
    <property type="entry name" value="HTH CRO_C1-TYPE DOMAIN-CONTAINING PROTEIN"/>
    <property type="match status" value="1"/>
</dbReference>
<dbReference type="Proteomes" id="UP000018901">
    <property type="component" value="Chromosome"/>
</dbReference>
<dbReference type="Pfam" id="PF00717">
    <property type="entry name" value="Peptidase_S24"/>
    <property type="match status" value="1"/>
</dbReference>
<dbReference type="InterPro" id="IPR010982">
    <property type="entry name" value="Lambda_DNA-bd_dom_sf"/>
</dbReference>
<evidence type="ECO:0000256" key="1">
    <source>
        <dbReference type="ARBA" id="ARBA00023015"/>
    </source>
</evidence>
<dbReference type="CDD" id="cd00093">
    <property type="entry name" value="HTH_XRE"/>
    <property type="match status" value="1"/>
</dbReference>
<evidence type="ECO:0000259" key="4">
    <source>
        <dbReference type="PROSITE" id="PS50943"/>
    </source>
</evidence>
<dbReference type="HOGENOM" id="CLU_066192_1_2_10"/>
<dbReference type="SMART" id="SM00530">
    <property type="entry name" value="HTH_XRE"/>
    <property type="match status" value="1"/>
</dbReference>
<keyword evidence="1" id="KW-0805">Transcription regulation</keyword>
<dbReference type="Gene3D" id="1.10.260.40">
    <property type="entry name" value="lambda repressor-like DNA-binding domains"/>
    <property type="match status" value="1"/>
</dbReference>
<protein>
    <submittedName>
        <fullName evidence="5">Peptidase S24</fullName>
    </submittedName>
</protein>
<evidence type="ECO:0000313" key="6">
    <source>
        <dbReference type="Proteomes" id="UP000018901"/>
    </source>
</evidence>
<keyword evidence="2" id="KW-0238">DNA-binding</keyword>
<dbReference type="OrthoDB" id="796548at2"/>
<dbReference type="SUPFAM" id="SSF47413">
    <property type="entry name" value="lambda repressor-like DNA-binding domains"/>
    <property type="match status" value="1"/>
</dbReference>
<dbReference type="GeneID" id="90529080"/>
<proteinExistence type="predicted"/>
<evidence type="ECO:0000313" key="5">
    <source>
        <dbReference type="EMBL" id="AHF12491.1"/>
    </source>
</evidence>
<feature type="domain" description="HTH cro/C1-type" evidence="4">
    <location>
        <begin position="11"/>
        <end position="65"/>
    </location>
</feature>
<dbReference type="SUPFAM" id="SSF51306">
    <property type="entry name" value="LexA/Signal peptidase"/>
    <property type="match status" value="1"/>
</dbReference>
<dbReference type="InterPro" id="IPR036286">
    <property type="entry name" value="LexA/Signal_pep-like_sf"/>
</dbReference>
<dbReference type="Gene3D" id="2.10.109.10">
    <property type="entry name" value="Umud Fragment, subunit A"/>
    <property type="match status" value="1"/>
</dbReference>
<accession>W0ETP4</accession>